<accession>A0A0E9LS54</accession>
<dbReference type="UniPathway" id="UPA00989"/>
<evidence type="ECO:0000256" key="4">
    <source>
        <dbReference type="ARBA" id="ARBA00022679"/>
    </source>
</evidence>
<feature type="binding site" evidence="7">
    <location>
        <begin position="200"/>
        <end position="203"/>
    </location>
    <ligand>
        <name>substrate</name>
    </ligand>
</feature>
<comment type="function">
    <text evidence="2 7">Catalyzes the formation of N(7)-methylguanine at position 46 (m7G46) in tRNA.</text>
</comment>
<reference evidence="8 9" key="1">
    <citation type="journal article" date="2015" name="Microbes Environ.">
        <title>Distribution and evolution of nitrogen fixation genes in the phylum bacteroidetes.</title>
        <authorList>
            <person name="Inoue J."/>
            <person name="Oshima K."/>
            <person name="Suda W."/>
            <person name="Sakamoto M."/>
            <person name="Iino T."/>
            <person name="Noda S."/>
            <person name="Hongoh Y."/>
            <person name="Hattori M."/>
            <person name="Ohkuma M."/>
        </authorList>
    </citation>
    <scope>NUCLEOTIDE SEQUENCE [LARGE SCALE GENOMIC DNA]</scope>
    <source>
        <strain evidence="8">JCM 15548</strain>
    </source>
</reference>
<feature type="binding site" evidence="7">
    <location>
        <position position="126"/>
    </location>
    <ligand>
        <name>S-adenosyl-L-methionine</name>
        <dbReference type="ChEBI" id="CHEBI:59789"/>
    </ligand>
</feature>
<name>A0A0E9LS54_9BACT</name>
<dbReference type="PROSITE" id="PS51625">
    <property type="entry name" value="SAM_MT_TRMB"/>
    <property type="match status" value="1"/>
</dbReference>
<feature type="binding site" evidence="7">
    <location>
        <position position="160"/>
    </location>
    <ligand>
        <name>substrate</name>
    </ligand>
</feature>
<dbReference type="EC" id="2.1.1.33" evidence="7"/>
<gene>
    <name evidence="7" type="primary">trmB</name>
    <name evidence="8" type="ORF">JCM15548_22</name>
</gene>
<dbReference type="Pfam" id="PF02390">
    <property type="entry name" value="Methyltransf_4"/>
    <property type="match status" value="1"/>
</dbReference>
<dbReference type="Proteomes" id="UP000032900">
    <property type="component" value="Unassembled WGS sequence"/>
</dbReference>
<dbReference type="OrthoDB" id="9802090at2"/>
<proteinExistence type="inferred from homology"/>
<evidence type="ECO:0000256" key="6">
    <source>
        <dbReference type="ARBA" id="ARBA00022694"/>
    </source>
</evidence>
<dbReference type="CDD" id="cd02440">
    <property type="entry name" value="AdoMet_MTases"/>
    <property type="match status" value="1"/>
</dbReference>
<dbReference type="SUPFAM" id="SSF53335">
    <property type="entry name" value="S-adenosyl-L-methionine-dependent methyltransferases"/>
    <property type="match status" value="1"/>
</dbReference>
<dbReference type="NCBIfam" id="NF001080">
    <property type="entry name" value="PRK00121.2-2"/>
    <property type="match status" value="1"/>
</dbReference>
<keyword evidence="9" id="KW-1185">Reference proteome</keyword>
<sequence>MGKKNKLEKFAEMDTFPNVIQAAFDEVFRKDYHLKGKWSDSFFGNGRPIVLELGCGKGEYTVGLARQFPDKNFIGIDIKGARMHAGAQQAVNEGLKNAAFIRTRIELIESFFGPGEVDEIWLTFPDPQMNKTRKRLTSCRFMEMYARFLKPGGTVHLKTDSRFLYTYTRTMVLHNQLSMVNDFSDLYHSDFEDPLLSIRTYYEERFMAHQIPIKYLSFLLDHKKPLAEPEVDIPHDIYHNAGRSVKLYENDQKAPPNLNV</sequence>
<dbReference type="AlphaFoldDB" id="A0A0E9LS54"/>
<dbReference type="InterPro" id="IPR055361">
    <property type="entry name" value="tRNA_methyltr_TrmB_bact"/>
</dbReference>
<keyword evidence="5 7" id="KW-0949">S-adenosyl-L-methionine</keyword>
<dbReference type="STRING" id="1236989.JCM15548_22"/>
<comment type="caution">
    <text evidence="8">The sequence shown here is derived from an EMBL/GenBank/DDBJ whole genome shotgun (WGS) entry which is preliminary data.</text>
</comment>
<evidence type="ECO:0000313" key="9">
    <source>
        <dbReference type="Proteomes" id="UP000032900"/>
    </source>
</evidence>
<evidence type="ECO:0000256" key="7">
    <source>
        <dbReference type="HAMAP-Rule" id="MF_01057"/>
    </source>
</evidence>
<evidence type="ECO:0000256" key="5">
    <source>
        <dbReference type="ARBA" id="ARBA00022691"/>
    </source>
</evidence>
<dbReference type="GO" id="GO:0008176">
    <property type="term" value="F:tRNA (guanine(46)-N7)-methyltransferase activity"/>
    <property type="evidence" value="ECO:0007669"/>
    <property type="project" value="UniProtKB-UniRule"/>
</dbReference>
<evidence type="ECO:0000256" key="2">
    <source>
        <dbReference type="ARBA" id="ARBA00003015"/>
    </source>
</evidence>
<keyword evidence="6 7" id="KW-0819">tRNA processing</keyword>
<dbReference type="RefSeq" id="WP_062121871.1">
    <property type="nucleotide sequence ID" value="NZ_BAZW01000001.1"/>
</dbReference>
<comment type="catalytic activity">
    <reaction evidence="1 7">
        <text>guanosine(46) in tRNA + S-adenosyl-L-methionine = N(7)-methylguanosine(46) in tRNA + S-adenosyl-L-homocysteine</text>
        <dbReference type="Rhea" id="RHEA:42708"/>
        <dbReference type="Rhea" id="RHEA-COMP:10188"/>
        <dbReference type="Rhea" id="RHEA-COMP:10189"/>
        <dbReference type="ChEBI" id="CHEBI:57856"/>
        <dbReference type="ChEBI" id="CHEBI:59789"/>
        <dbReference type="ChEBI" id="CHEBI:74269"/>
        <dbReference type="ChEBI" id="CHEBI:74480"/>
        <dbReference type="EC" id="2.1.1.33"/>
    </reaction>
</comment>
<feature type="binding site" evidence="7">
    <location>
        <position position="52"/>
    </location>
    <ligand>
        <name>S-adenosyl-L-methionine</name>
        <dbReference type="ChEBI" id="CHEBI:59789"/>
    </ligand>
</feature>
<dbReference type="GO" id="GO:0043527">
    <property type="term" value="C:tRNA methyltransferase complex"/>
    <property type="evidence" value="ECO:0007669"/>
    <property type="project" value="TreeGrafter"/>
</dbReference>
<comment type="caution">
    <text evidence="7">Lacks conserved residue(s) required for the propagation of feature annotation.</text>
</comment>
<dbReference type="EMBL" id="BAZW01000001">
    <property type="protein sequence ID" value="GAO27971.1"/>
    <property type="molecule type" value="Genomic_DNA"/>
</dbReference>
<keyword evidence="4 7" id="KW-0808">Transferase</keyword>
<dbReference type="PANTHER" id="PTHR23417:SF14">
    <property type="entry name" value="PENTACOTRIPEPTIDE-REPEAT REGION OF PRORP DOMAIN-CONTAINING PROTEIN"/>
    <property type="match status" value="1"/>
</dbReference>
<evidence type="ECO:0000313" key="8">
    <source>
        <dbReference type="EMBL" id="GAO27971.1"/>
    </source>
</evidence>
<evidence type="ECO:0000256" key="3">
    <source>
        <dbReference type="ARBA" id="ARBA00022603"/>
    </source>
</evidence>
<dbReference type="NCBIfam" id="TIGR00091">
    <property type="entry name" value="tRNA (guanosine(46)-N7)-methyltransferase TrmB"/>
    <property type="match status" value="1"/>
</dbReference>
<organism evidence="8 9">
    <name type="scientific">Geofilum rubicundum JCM 15548</name>
    <dbReference type="NCBI Taxonomy" id="1236989"/>
    <lineage>
        <taxon>Bacteria</taxon>
        <taxon>Pseudomonadati</taxon>
        <taxon>Bacteroidota</taxon>
        <taxon>Bacteroidia</taxon>
        <taxon>Marinilabiliales</taxon>
        <taxon>Marinilabiliaceae</taxon>
        <taxon>Geofilum</taxon>
    </lineage>
</organism>
<dbReference type="HAMAP" id="MF_01057">
    <property type="entry name" value="tRNA_methyltr_TrmB"/>
    <property type="match status" value="1"/>
</dbReference>
<feature type="binding site" evidence="7">
    <location>
        <position position="77"/>
    </location>
    <ligand>
        <name>S-adenosyl-L-methionine</name>
        <dbReference type="ChEBI" id="CHEBI:59789"/>
    </ligand>
</feature>
<dbReference type="InterPro" id="IPR029063">
    <property type="entry name" value="SAM-dependent_MTases_sf"/>
</dbReference>
<comment type="pathway">
    <text evidence="7">tRNA modification; N(7)-methylguanine-tRNA biosynthesis.</text>
</comment>
<evidence type="ECO:0000256" key="1">
    <source>
        <dbReference type="ARBA" id="ARBA00000142"/>
    </source>
</evidence>
<keyword evidence="3 7" id="KW-0489">Methyltransferase</keyword>
<comment type="similarity">
    <text evidence="7">Belongs to the class I-like SAM-binding methyltransferase superfamily. TrmB family.</text>
</comment>
<dbReference type="Gene3D" id="3.40.50.150">
    <property type="entry name" value="Vaccinia Virus protein VP39"/>
    <property type="match status" value="1"/>
</dbReference>
<dbReference type="PANTHER" id="PTHR23417">
    <property type="entry name" value="3-DEOXY-D-MANNO-OCTULOSONIC-ACID TRANSFERASE/TRNA GUANINE-N 7 - -METHYLTRANSFERASE"/>
    <property type="match status" value="1"/>
</dbReference>
<protein>
    <recommendedName>
        <fullName evidence="7">tRNA (guanine-N(7)-)-methyltransferase</fullName>
        <ecNumber evidence="7">2.1.1.33</ecNumber>
    </recommendedName>
    <alternativeName>
        <fullName evidence="7">tRNA (guanine(46)-N(7))-methyltransferase</fullName>
    </alternativeName>
    <alternativeName>
        <fullName evidence="7">tRNA(m7G46)-methyltransferase</fullName>
    </alternativeName>
</protein>
<dbReference type="InterPro" id="IPR003358">
    <property type="entry name" value="tRNA_(Gua-N-7)_MeTrfase_Trmb"/>
</dbReference>